<evidence type="ECO:0000256" key="2">
    <source>
        <dbReference type="SAM" id="MobiDB-lite"/>
    </source>
</evidence>
<gene>
    <name evidence="4" type="ORF">QYE76_018410</name>
</gene>
<dbReference type="Proteomes" id="UP001231189">
    <property type="component" value="Unassembled WGS sequence"/>
</dbReference>
<comment type="caution">
    <text evidence="4">The sequence shown here is derived from an EMBL/GenBank/DDBJ whole genome shotgun (WGS) entry which is preliminary data.</text>
</comment>
<feature type="domain" description="Transposase (putative) gypsy type" evidence="3">
    <location>
        <begin position="80"/>
        <end position="146"/>
    </location>
</feature>
<organism evidence="4 5">
    <name type="scientific">Lolium multiflorum</name>
    <name type="common">Italian ryegrass</name>
    <name type="synonym">Lolium perenne subsp. multiflorum</name>
    <dbReference type="NCBI Taxonomy" id="4521"/>
    <lineage>
        <taxon>Eukaryota</taxon>
        <taxon>Viridiplantae</taxon>
        <taxon>Streptophyta</taxon>
        <taxon>Embryophyta</taxon>
        <taxon>Tracheophyta</taxon>
        <taxon>Spermatophyta</taxon>
        <taxon>Magnoliopsida</taxon>
        <taxon>Liliopsida</taxon>
        <taxon>Poales</taxon>
        <taxon>Poaceae</taxon>
        <taxon>BOP clade</taxon>
        <taxon>Pooideae</taxon>
        <taxon>Poodae</taxon>
        <taxon>Poeae</taxon>
        <taxon>Poeae Chloroplast Group 2 (Poeae type)</taxon>
        <taxon>Loliodinae</taxon>
        <taxon>Loliinae</taxon>
        <taxon>Lolium</taxon>
    </lineage>
</organism>
<sequence length="1028" mass="112659">MEKTSATPEADTGRGQEAGSSGQGSDVNLAAYTRGAWKGSDVKQTEIDWLYRSRRIPAQVACRIPGNELEPEPQEGEVLVFAAYFERGFGLPASYFFRRFLDFFELQPHHLSGNAIFYLSCYISSMEAYVGLLPTIEAFSRFFSLRINSIQDRSLPNPKPPVQCGACIITARQGIPFYKFSGLESCRAWQQTFFYVKNTSAADLINLPAYLPGAPSRANWRHNTGNTHVETNRIVRFMEQLNKDTDICSDDIIRAFMSRRVLPLQRRVHKIGQMSGRRDPTRITSFGLSKSDVVLKAKQICQTEMPADWSWRLRPLSFNNPPSAAALERFPRIAVEVREPCRKRRLDQEDPDPYVSGKSKMGRTHTSRPGNSSASNVDNGSSSDDDLLVLEIPYLLSRTSRFLFVKPDSADRNPQVLESVTPISAEVGPEWMNKAQAEAEASRIRKAPEPTAEAGSSGAPPAKRVKKSALGPLGRKPKSKIPTSSGAALELTRSATGMRPKASADAGRASPPPPQSPVPSGADKSPSSLRGGTTSSGRAAPKPTNSRVEEELASPPDQQDTGSSHMGADSKDAGRSEPLVPPVQDKKKQKATASPFKSSAAMPPPANHTATPTPAAISKAPTAPHKNPPVTVTAEQLTAVVKASTATAPTSSSQAQPQAQSLSVLDNHKQIFEELLWEHHGLTESFSALQLEHSQCQAALPEAPAEDLVAQVAPLKAAQDDLAAKHKRELQAQREETAKLKDQLIQARSEHAKAVKEAISTGNAQVEEARKQLADTEGQLRRELEEAQRQLREEKEHLESVQAYLTGIEEMVKDTDRKAVRLFPDSQVRAEAAVNKQRVEDVVDDDLPWTTKDYLTALFCRITHIRAVDRTLGLLPSAATTVFKCLWPGEAVPESIDLVAERLLHETSRRLSEWRHSGARAGADTALHFACSWYEGLDLDALHNMRDQAPTDTVPEKTAKRRDRAYRIAQYASTSTFIPPPADIVEEFSDAEEEEEEAGEGDAEGEAEHEEPAPGGPEPPVQAPVNPQ</sequence>
<name>A0AAD8VD85_LOLMU</name>
<feature type="compositionally biased region" description="Pro residues" evidence="2">
    <location>
        <begin position="1014"/>
        <end position="1028"/>
    </location>
</feature>
<evidence type="ECO:0000313" key="5">
    <source>
        <dbReference type="Proteomes" id="UP001231189"/>
    </source>
</evidence>
<dbReference type="PANTHER" id="PTHR33026">
    <property type="entry name" value="OS06G0360600 PROTEIN"/>
    <property type="match status" value="1"/>
</dbReference>
<accession>A0AAD8VD85</accession>
<feature type="compositionally biased region" description="Low complexity" evidence="2">
    <location>
        <begin position="370"/>
        <end position="382"/>
    </location>
</feature>
<feature type="compositionally biased region" description="Low complexity" evidence="2">
    <location>
        <begin position="525"/>
        <end position="538"/>
    </location>
</feature>
<dbReference type="InterPro" id="IPR007321">
    <property type="entry name" value="Transposase_28"/>
</dbReference>
<keyword evidence="1" id="KW-0175">Coiled coil</keyword>
<dbReference type="AlphaFoldDB" id="A0AAD8VD85"/>
<feature type="compositionally biased region" description="Low complexity" evidence="2">
    <location>
        <begin position="607"/>
        <end position="616"/>
    </location>
</feature>
<feature type="region of interest" description="Disordered" evidence="2">
    <location>
        <begin position="436"/>
        <end position="632"/>
    </location>
</feature>
<protein>
    <recommendedName>
        <fullName evidence="3">Transposase (putative) gypsy type domain-containing protein</fullName>
    </recommendedName>
</protein>
<evidence type="ECO:0000256" key="1">
    <source>
        <dbReference type="SAM" id="Coils"/>
    </source>
</evidence>
<proteinExistence type="predicted"/>
<dbReference type="EMBL" id="JAUUTY010000544">
    <property type="protein sequence ID" value="KAK1600891.1"/>
    <property type="molecule type" value="Genomic_DNA"/>
</dbReference>
<evidence type="ECO:0000313" key="4">
    <source>
        <dbReference type="EMBL" id="KAK1600891.1"/>
    </source>
</evidence>
<dbReference type="Pfam" id="PF04195">
    <property type="entry name" value="Transposase_28"/>
    <property type="match status" value="1"/>
</dbReference>
<feature type="region of interest" description="Disordered" evidence="2">
    <location>
        <begin position="1"/>
        <end position="26"/>
    </location>
</feature>
<feature type="coiled-coil region" evidence="1">
    <location>
        <begin position="716"/>
        <end position="804"/>
    </location>
</feature>
<feature type="compositionally biased region" description="Acidic residues" evidence="2">
    <location>
        <begin position="984"/>
        <end position="1009"/>
    </location>
</feature>
<feature type="region of interest" description="Disordered" evidence="2">
    <location>
        <begin position="344"/>
        <end position="382"/>
    </location>
</feature>
<feature type="region of interest" description="Disordered" evidence="2">
    <location>
        <begin position="977"/>
        <end position="1028"/>
    </location>
</feature>
<keyword evidence="5" id="KW-1185">Reference proteome</keyword>
<evidence type="ECO:0000259" key="3">
    <source>
        <dbReference type="Pfam" id="PF04195"/>
    </source>
</evidence>
<reference evidence="4" key="1">
    <citation type="submission" date="2023-07" db="EMBL/GenBank/DDBJ databases">
        <title>A chromosome-level genome assembly of Lolium multiflorum.</title>
        <authorList>
            <person name="Chen Y."/>
            <person name="Copetti D."/>
            <person name="Kolliker R."/>
            <person name="Studer B."/>
        </authorList>
    </citation>
    <scope>NUCLEOTIDE SEQUENCE</scope>
    <source>
        <strain evidence="4">02402/16</strain>
        <tissue evidence="4">Leaf</tissue>
    </source>
</reference>
<dbReference type="PANTHER" id="PTHR33026:SF7">
    <property type="entry name" value="OS03G0100275 PROTEIN"/>
    <property type="match status" value="1"/>
</dbReference>